<evidence type="ECO:0000313" key="2">
    <source>
        <dbReference type="Proteomes" id="UP000440965"/>
    </source>
</evidence>
<proteinExistence type="predicted"/>
<comment type="caution">
    <text evidence="1">The sequence shown here is derived from an EMBL/GenBank/DDBJ whole genome shotgun (WGS) entry which is preliminary data.</text>
</comment>
<reference evidence="1 2" key="1">
    <citation type="submission" date="2019-10" db="EMBL/GenBank/DDBJ databases">
        <title>XDR Pseudomonas monteilii producing IMP-16 from LCR.</title>
        <authorList>
            <person name="Ballaben A."/>
            <person name="Doi Y."/>
        </authorList>
    </citation>
    <scope>NUCLEOTIDE SEQUENCE [LARGE SCALE GENOMIC DNA]</scope>
    <source>
        <strain evidence="1 2">597/14</strain>
    </source>
</reference>
<dbReference type="InterPro" id="IPR021352">
    <property type="entry name" value="DUF2971"/>
</dbReference>
<evidence type="ECO:0000313" key="1">
    <source>
        <dbReference type="EMBL" id="MVF51308.1"/>
    </source>
</evidence>
<accession>A0A3G2HI96</accession>
<dbReference type="AlphaFoldDB" id="A0A3G2HI96"/>
<dbReference type="Proteomes" id="UP000440965">
    <property type="component" value="Unassembled WGS sequence"/>
</dbReference>
<name>A0A3G2HI96_9PSED</name>
<sequence>MADNKVWLSTPVSFNDPFDCAINLDRSKLAESVAHAVEKATQNAEVEDSLKVPSEEDELAYERLRDGLGSLMQNIGVFCLSEAPDEILMWSHYAENHKGFCIEYKIDETSPLTTMARPVKYTDVYPSLSVKNLHAGATEAFLEACLFTKAKQWSYEKEWRAIMDVGGKLYQAPAPVSAIIFGARMPEADKRDVYEILRLTPGIEFREAFLLDSFFGLGFRPYVTEDNR</sequence>
<organism evidence="1 2">
    <name type="scientific">Pseudomonas monteilii</name>
    <dbReference type="NCBI Taxonomy" id="76759"/>
    <lineage>
        <taxon>Bacteria</taxon>
        <taxon>Pseudomonadati</taxon>
        <taxon>Pseudomonadota</taxon>
        <taxon>Gammaproteobacteria</taxon>
        <taxon>Pseudomonadales</taxon>
        <taxon>Pseudomonadaceae</taxon>
        <taxon>Pseudomonas</taxon>
    </lineage>
</organism>
<gene>
    <name evidence="1" type="ORF">F9Z43_18750</name>
</gene>
<dbReference type="RefSeq" id="WP_023048447.1">
    <property type="nucleotide sequence ID" value="NZ_CP022562.1"/>
</dbReference>
<dbReference type="Pfam" id="PF11185">
    <property type="entry name" value="DUF2971"/>
    <property type="match status" value="1"/>
</dbReference>
<protein>
    <submittedName>
        <fullName evidence="1">DUF2971 domain-containing protein</fullName>
    </submittedName>
</protein>
<dbReference type="GeneID" id="49869479"/>
<dbReference type="EMBL" id="WEIK01000017">
    <property type="protein sequence ID" value="MVF51308.1"/>
    <property type="molecule type" value="Genomic_DNA"/>
</dbReference>